<evidence type="ECO:0000259" key="5">
    <source>
        <dbReference type="PROSITE" id="PS50966"/>
    </source>
</evidence>
<dbReference type="Proteomes" id="UP000087171">
    <property type="component" value="Chromosome Ca5"/>
</dbReference>
<name>A0A1S3E6D4_CICAR</name>
<reference evidence="7" key="2">
    <citation type="submission" date="2025-08" db="UniProtKB">
        <authorList>
            <consortium name="RefSeq"/>
        </authorList>
    </citation>
    <scope>IDENTIFICATION</scope>
    <source>
        <tissue evidence="7">Etiolated seedlings</tissue>
    </source>
</reference>
<evidence type="ECO:0000313" key="7">
    <source>
        <dbReference type="RefSeq" id="XP_012571355.1"/>
    </source>
</evidence>
<gene>
    <name evidence="7" type="primary">LOC105852170</name>
</gene>
<dbReference type="GO" id="GO:0008270">
    <property type="term" value="F:zinc ion binding"/>
    <property type="evidence" value="ECO:0007669"/>
    <property type="project" value="UniProtKB-KW"/>
</dbReference>
<accession>A0A1S3E6D4</accession>
<dbReference type="PANTHER" id="PTHR31973">
    <property type="entry name" value="POLYPROTEIN, PUTATIVE-RELATED"/>
    <property type="match status" value="1"/>
</dbReference>
<dbReference type="RefSeq" id="XP_012571355.1">
    <property type="nucleotide sequence ID" value="XM_012715901.1"/>
</dbReference>
<evidence type="ECO:0000256" key="4">
    <source>
        <dbReference type="PROSITE-ProRule" id="PRU00325"/>
    </source>
</evidence>
<evidence type="ECO:0000256" key="1">
    <source>
        <dbReference type="ARBA" id="ARBA00022723"/>
    </source>
</evidence>
<protein>
    <submittedName>
        <fullName evidence="7">Uncharacterized protein LOC105852170</fullName>
    </submittedName>
</protein>
<dbReference type="STRING" id="3827.A0A1S3E6D4"/>
<dbReference type="PANTHER" id="PTHR31973:SF195">
    <property type="entry name" value="MUDR FAMILY TRANSPOSASE"/>
    <property type="match status" value="1"/>
</dbReference>
<dbReference type="InterPro" id="IPR018289">
    <property type="entry name" value="MULE_transposase_dom"/>
</dbReference>
<sequence length="432" mass="49592">METIPAYHENSLINGITIFIDFVPCISAFKFCKPMVQVDGTWLYGKYKGTLLVAVAQDGNDNVIPIAYAIVEGETKEGWSFFLRNLRKFVTPQANICLISDRHESIKSAYNNPNNGWQDPPSKHMFCVRHIAQNFTREFKDNALKKKVISMGYSINEPTYRYYRREIGMLNLDALKWLDNIPRQDWIQAFDGGSRWGQMTTNLVESINAVLKGPRNLPITALVQSTYFKTGTLFPTMGKQHASILASGQVYTKPCIDFMKLEISKSNSHRVDSFDRSNHTFMVHETVVPREGRPIGHFSVNLSNKWCDCGIYQAKHMPCSHVIAACSSIKYNYWSLISDVYKVESVLKVYDEVFQPIPNQGYWPQYEGVKVCHNPLMRRVTKGRPKSKRIRTEMGSKEREPRKCGLCRWSKGRESEEERDHQGIVVDDTVAY</sequence>
<dbReference type="GeneID" id="105852170"/>
<keyword evidence="3" id="KW-0862">Zinc</keyword>
<dbReference type="Pfam" id="PF04434">
    <property type="entry name" value="SWIM"/>
    <property type="match status" value="1"/>
</dbReference>
<dbReference type="InterPro" id="IPR006564">
    <property type="entry name" value="Znf_PMZ"/>
</dbReference>
<dbReference type="SMART" id="SM00575">
    <property type="entry name" value="ZnF_PMZ"/>
    <property type="match status" value="1"/>
</dbReference>
<dbReference type="AlphaFoldDB" id="A0A1S3E6D4"/>
<proteinExistence type="predicted"/>
<evidence type="ECO:0000313" key="6">
    <source>
        <dbReference type="Proteomes" id="UP000087171"/>
    </source>
</evidence>
<feature type="domain" description="SWIM-type" evidence="5">
    <location>
        <begin position="298"/>
        <end position="330"/>
    </location>
</feature>
<dbReference type="OrthoDB" id="1426028at2759"/>
<keyword evidence="6" id="KW-1185">Reference proteome</keyword>
<keyword evidence="1" id="KW-0479">Metal-binding</keyword>
<dbReference type="Pfam" id="PF10551">
    <property type="entry name" value="MULE"/>
    <property type="match status" value="1"/>
</dbReference>
<dbReference type="InterPro" id="IPR007527">
    <property type="entry name" value="Znf_SWIM"/>
</dbReference>
<dbReference type="KEGG" id="cam:105852170"/>
<evidence type="ECO:0000256" key="3">
    <source>
        <dbReference type="ARBA" id="ARBA00022833"/>
    </source>
</evidence>
<keyword evidence="2 4" id="KW-0863">Zinc-finger</keyword>
<reference evidence="6" key="1">
    <citation type="journal article" date="2013" name="Nat. Biotechnol.">
        <title>Draft genome sequence of chickpea (Cicer arietinum) provides a resource for trait improvement.</title>
        <authorList>
            <person name="Varshney R.K."/>
            <person name="Song C."/>
            <person name="Saxena R.K."/>
            <person name="Azam S."/>
            <person name="Yu S."/>
            <person name="Sharpe A.G."/>
            <person name="Cannon S."/>
            <person name="Baek J."/>
            <person name="Rosen B.D."/>
            <person name="Tar'an B."/>
            <person name="Millan T."/>
            <person name="Zhang X."/>
            <person name="Ramsay L.D."/>
            <person name="Iwata A."/>
            <person name="Wang Y."/>
            <person name="Nelson W."/>
            <person name="Farmer A.D."/>
            <person name="Gaur P.M."/>
            <person name="Soderlund C."/>
            <person name="Penmetsa R.V."/>
            <person name="Xu C."/>
            <person name="Bharti A.K."/>
            <person name="He W."/>
            <person name="Winter P."/>
            <person name="Zhao S."/>
            <person name="Hane J.K."/>
            <person name="Carrasquilla-Garcia N."/>
            <person name="Condie J.A."/>
            <person name="Upadhyaya H.D."/>
            <person name="Luo M.C."/>
            <person name="Thudi M."/>
            <person name="Gowda C.L."/>
            <person name="Singh N.P."/>
            <person name="Lichtenzveig J."/>
            <person name="Gali K.K."/>
            <person name="Rubio J."/>
            <person name="Nadarajan N."/>
            <person name="Dolezel J."/>
            <person name="Bansal K.C."/>
            <person name="Xu X."/>
            <person name="Edwards D."/>
            <person name="Zhang G."/>
            <person name="Kahl G."/>
            <person name="Gil J."/>
            <person name="Singh K.B."/>
            <person name="Datta S.K."/>
            <person name="Jackson S.A."/>
            <person name="Wang J."/>
            <person name="Cook D.R."/>
        </authorList>
    </citation>
    <scope>NUCLEOTIDE SEQUENCE [LARGE SCALE GENOMIC DNA]</scope>
    <source>
        <strain evidence="6">cv. CDC Frontier</strain>
    </source>
</reference>
<evidence type="ECO:0000256" key="2">
    <source>
        <dbReference type="ARBA" id="ARBA00022771"/>
    </source>
</evidence>
<dbReference type="PROSITE" id="PS50966">
    <property type="entry name" value="ZF_SWIM"/>
    <property type="match status" value="1"/>
</dbReference>
<organism evidence="6 7">
    <name type="scientific">Cicer arietinum</name>
    <name type="common">Chickpea</name>
    <name type="synonym">Garbanzo</name>
    <dbReference type="NCBI Taxonomy" id="3827"/>
    <lineage>
        <taxon>Eukaryota</taxon>
        <taxon>Viridiplantae</taxon>
        <taxon>Streptophyta</taxon>
        <taxon>Embryophyta</taxon>
        <taxon>Tracheophyta</taxon>
        <taxon>Spermatophyta</taxon>
        <taxon>Magnoliopsida</taxon>
        <taxon>eudicotyledons</taxon>
        <taxon>Gunneridae</taxon>
        <taxon>Pentapetalae</taxon>
        <taxon>rosids</taxon>
        <taxon>fabids</taxon>
        <taxon>Fabales</taxon>
        <taxon>Fabaceae</taxon>
        <taxon>Papilionoideae</taxon>
        <taxon>50 kb inversion clade</taxon>
        <taxon>NPAAA clade</taxon>
        <taxon>Hologalegina</taxon>
        <taxon>IRL clade</taxon>
        <taxon>Cicereae</taxon>
        <taxon>Cicer</taxon>
    </lineage>
</organism>